<dbReference type="PANTHER" id="PTHR12121">
    <property type="entry name" value="CARBON CATABOLITE REPRESSOR PROTEIN 4"/>
    <property type="match status" value="1"/>
</dbReference>
<accession>A0A7S3EJE1</accession>
<reference evidence="2" key="1">
    <citation type="submission" date="2021-01" db="EMBL/GenBank/DDBJ databases">
        <authorList>
            <person name="Corre E."/>
            <person name="Pelletier E."/>
            <person name="Niang G."/>
            <person name="Scheremetjew M."/>
            <person name="Finn R."/>
            <person name="Kale V."/>
            <person name="Holt S."/>
            <person name="Cochrane G."/>
            <person name="Meng A."/>
            <person name="Brown T."/>
            <person name="Cohen L."/>
        </authorList>
    </citation>
    <scope>NUCLEOTIDE SEQUENCE</scope>
    <source>
        <strain evidence="2">CCMP 769</strain>
    </source>
</reference>
<dbReference type="GO" id="GO:0000175">
    <property type="term" value="F:3'-5'-RNA exonuclease activity"/>
    <property type="evidence" value="ECO:0007669"/>
    <property type="project" value="TreeGrafter"/>
</dbReference>
<sequence>MGGEAGMGQTEPELLRIEFKNTSTPVEGCDILPYVVMRMPNGDVKSSDTLDNSPGGPLGLQYRWFSCSQLYACSNRNCRLPAKLQFSVPYRLMDENKSMAAKVLPETFFCSRTCFEESWARLRWIQAREKLQNGGESVAEGEGRGDKALVADLDDLLRTVAIGFNKVVQDPETNPIQKKEVGWSRSYTPGKDQIGQVLHLVCRYEHRLAKGEVKIGPPLVAESRSVIAAPAPPPERLMVNVFTRELYTALVRWGNTSGTFRVISYNCLAEIYTTPQHFPWCPTWALAWTYRRQNLTRELQGYCADVICLQEVQADHFEEHFVPVLGSLGYQGVFKSKTREEMGMKGKIDGCATFWLKRRFSVREHHDVEFDSAAYTRQLKDSRALKVLIKGNIGQLVVLDELDGSGCTVIANTHIYWDPDKSEVKVFQVDTFLEEIESLVNRLGEQTSVVFAGDLNSPPDSAVYELVSTGALTRGIHDEIAQDTYSVLDSCRLSHGLSLRSSYTCIGSEPAYTNYTASFVGTLDYVWYSHANLVCVAVLEVPEEKDILADSERGMPNKRRSSDHVAVMAEFSRAK</sequence>
<dbReference type="InterPro" id="IPR005135">
    <property type="entry name" value="Endo/exonuclease/phosphatase"/>
</dbReference>
<evidence type="ECO:0000259" key="1">
    <source>
        <dbReference type="Pfam" id="PF03372"/>
    </source>
</evidence>
<dbReference type="SUPFAM" id="SSF56219">
    <property type="entry name" value="DNase I-like"/>
    <property type="match status" value="1"/>
</dbReference>
<proteinExistence type="predicted"/>
<dbReference type="InterPro" id="IPR050410">
    <property type="entry name" value="CCR4/nocturin_mRNA_transcr"/>
</dbReference>
<dbReference type="PANTHER" id="PTHR12121:SF34">
    <property type="entry name" value="PROTEIN ANGEL"/>
    <property type="match status" value="1"/>
</dbReference>
<dbReference type="EMBL" id="HBHW01034162">
    <property type="protein sequence ID" value="CAE0058292.1"/>
    <property type="molecule type" value="Transcribed_RNA"/>
</dbReference>
<protein>
    <recommendedName>
        <fullName evidence="1">Endonuclease/exonuclease/phosphatase domain-containing protein</fullName>
    </recommendedName>
</protein>
<gene>
    <name evidence="2" type="ORF">RMAR00112_LOCUS26348</name>
</gene>
<dbReference type="InterPro" id="IPR036691">
    <property type="entry name" value="Endo/exonu/phosph_ase_sf"/>
</dbReference>
<dbReference type="AlphaFoldDB" id="A0A7S3EJE1"/>
<feature type="domain" description="Endonuclease/exonuclease/phosphatase" evidence="1">
    <location>
        <begin position="264"/>
        <end position="564"/>
    </location>
</feature>
<name>A0A7S3EJE1_9RHOD</name>
<evidence type="ECO:0000313" key="2">
    <source>
        <dbReference type="EMBL" id="CAE0058292.1"/>
    </source>
</evidence>
<dbReference type="Pfam" id="PF03372">
    <property type="entry name" value="Exo_endo_phos"/>
    <property type="match status" value="1"/>
</dbReference>
<dbReference type="Gene3D" id="3.60.10.10">
    <property type="entry name" value="Endonuclease/exonuclease/phosphatase"/>
    <property type="match status" value="1"/>
</dbReference>
<organism evidence="2">
    <name type="scientific">Rhodosorus marinus</name>
    <dbReference type="NCBI Taxonomy" id="101924"/>
    <lineage>
        <taxon>Eukaryota</taxon>
        <taxon>Rhodophyta</taxon>
        <taxon>Stylonematophyceae</taxon>
        <taxon>Stylonematales</taxon>
        <taxon>Stylonemataceae</taxon>
        <taxon>Rhodosorus</taxon>
    </lineage>
</organism>